<sequence length="110" mass="12416">MDEFLDLFSDLLSTVNKFHEYAELKKYTVAEVAKHNSRESIWVIIDGRVYDLTRYVDKHPGGHLMIENMAGKDCLGTDAFANYHTARVYKHMLPPMLIGEAGTLASVLLG</sequence>
<reference evidence="7 8" key="1">
    <citation type="submission" date="2016-02" db="EMBL/GenBank/DDBJ databases">
        <title>Genome analysis of coral dinoflagellate symbionts highlights evolutionary adaptations to a symbiotic lifestyle.</title>
        <authorList>
            <person name="Aranda M."/>
            <person name="Li Y."/>
            <person name="Liew Y.J."/>
            <person name="Baumgarten S."/>
            <person name="Simakov O."/>
            <person name="Wilson M."/>
            <person name="Piel J."/>
            <person name="Ashoor H."/>
            <person name="Bougouffa S."/>
            <person name="Bajic V.B."/>
            <person name="Ryu T."/>
            <person name="Ravasi T."/>
            <person name="Bayer T."/>
            <person name="Micklem G."/>
            <person name="Kim H."/>
            <person name="Bhak J."/>
            <person name="Lajeunesse T.C."/>
            <person name="Voolstra C.R."/>
        </authorList>
    </citation>
    <scope>NUCLEOTIDE SEQUENCE [LARGE SCALE GENOMIC DNA]</scope>
    <source>
        <strain evidence="7 8">CCMP2467</strain>
    </source>
</reference>
<evidence type="ECO:0000259" key="6">
    <source>
        <dbReference type="PROSITE" id="PS50255"/>
    </source>
</evidence>
<dbReference type="OrthoDB" id="260519at2759"/>
<name>A0A1Q9DSZ7_SYMMI</name>
<dbReference type="InterPro" id="IPR036400">
    <property type="entry name" value="Cyt_B5-like_heme/steroid_sf"/>
</dbReference>
<dbReference type="InterPro" id="IPR001199">
    <property type="entry name" value="Cyt_B5-like_heme/steroid-bd"/>
</dbReference>
<evidence type="ECO:0000256" key="3">
    <source>
        <dbReference type="ARBA" id="ARBA00023004"/>
    </source>
</evidence>
<dbReference type="SMART" id="SM01117">
    <property type="entry name" value="Cyt-b5"/>
    <property type="match status" value="1"/>
</dbReference>
<dbReference type="AlphaFoldDB" id="A0A1Q9DSZ7"/>
<evidence type="ECO:0000313" key="8">
    <source>
        <dbReference type="Proteomes" id="UP000186817"/>
    </source>
</evidence>
<dbReference type="PROSITE" id="PS50255">
    <property type="entry name" value="CYTOCHROME_B5_2"/>
    <property type="match status" value="1"/>
</dbReference>
<dbReference type="InterPro" id="IPR050668">
    <property type="entry name" value="Cytochrome_b5"/>
</dbReference>
<keyword evidence="1 5" id="KW-0349">Heme</keyword>
<evidence type="ECO:0000256" key="4">
    <source>
        <dbReference type="ARBA" id="ARBA00038168"/>
    </source>
</evidence>
<organism evidence="7 8">
    <name type="scientific">Symbiodinium microadriaticum</name>
    <name type="common">Dinoflagellate</name>
    <name type="synonym">Zooxanthella microadriatica</name>
    <dbReference type="NCBI Taxonomy" id="2951"/>
    <lineage>
        <taxon>Eukaryota</taxon>
        <taxon>Sar</taxon>
        <taxon>Alveolata</taxon>
        <taxon>Dinophyceae</taxon>
        <taxon>Suessiales</taxon>
        <taxon>Symbiodiniaceae</taxon>
        <taxon>Symbiodinium</taxon>
    </lineage>
</organism>
<dbReference type="PANTHER" id="PTHR19359">
    <property type="entry name" value="CYTOCHROME B5"/>
    <property type="match status" value="1"/>
</dbReference>
<evidence type="ECO:0000256" key="2">
    <source>
        <dbReference type="ARBA" id="ARBA00022723"/>
    </source>
</evidence>
<dbReference type="Gene3D" id="3.10.120.10">
    <property type="entry name" value="Cytochrome b5-like heme/steroid binding domain"/>
    <property type="match status" value="1"/>
</dbReference>
<dbReference type="PRINTS" id="PR00363">
    <property type="entry name" value="CYTOCHROMEB5"/>
</dbReference>
<dbReference type="OMA" id="FWKYHGD"/>
<evidence type="ECO:0000256" key="5">
    <source>
        <dbReference type="RuleBase" id="RU362121"/>
    </source>
</evidence>
<proteinExistence type="inferred from homology"/>
<comment type="similarity">
    <text evidence="4 5">Belongs to the cytochrome b5 family.</text>
</comment>
<dbReference type="InterPro" id="IPR018506">
    <property type="entry name" value="Cyt_B5_heme-BS"/>
</dbReference>
<evidence type="ECO:0000256" key="1">
    <source>
        <dbReference type="ARBA" id="ARBA00022617"/>
    </source>
</evidence>
<accession>A0A1Q9DSZ7</accession>
<dbReference type="Proteomes" id="UP000186817">
    <property type="component" value="Unassembled WGS sequence"/>
</dbReference>
<evidence type="ECO:0000313" key="7">
    <source>
        <dbReference type="EMBL" id="OLP98306.1"/>
    </source>
</evidence>
<dbReference type="Pfam" id="PF00173">
    <property type="entry name" value="Cyt-b5"/>
    <property type="match status" value="1"/>
</dbReference>
<dbReference type="GO" id="GO:0020037">
    <property type="term" value="F:heme binding"/>
    <property type="evidence" value="ECO:0007669"/>
    <property type="project" value="UniProtKB-UniRule"/>
</dbReference>
<dbReference type="GO" id="GO:0016020">
    <property type="term" value="C:membrane"/>
    <property type="evidence" value="ECO:0007669"/>
    <property type="project" value="TreeGrafter"/>
</dbReference>
<dbReference type="EMBL" id="LSRX01000401">
    <property type="protein sequence ID" value="OLP98306.1"/>
    <property type="molecule type" value="Genomic_DNA"/>
</dbReference>
<gene>
    <name evidence="7" type="primary">CYTB5-D</name>
    <name evidence="7" type="ORF">AK812_SmicGene19254</name>
</gene>
<keyword evidence="2 5" id="KW-0479">Metal-binding</keyword>
<dbReference type="GO" id="GO:0046872">
    <property type="term" value="F:metal ion binding"/>
    <property type="evidence" value="ECO:0007669"/>
    <property type="project" value="UniProtKB-UniRule"/>
</dbReference>
<feature type="domain" description="Cytochrome b5 heme-binding" evidence="6">
    <location>
        <begin position="24"/>
        <end position="102"/>
    </location>
</feature>
<keyword evidence="3 5" id="KW-0408">Iron</keyword>
<comment type="caution">
    <text evidence="7">The sequence shown here is derived from an EMBL/GenBank/DDBJ whole genome shotgun (WGS) entry which is preliminary data.</text>
</comment>
<protein>
    <submittedName>
        <fullName evidence="7">Cytochrome B5 isoform D</fullName>
    </submittedName>
</protein>
<keyword evidence="8" id="KW-1185">Reference proteome</keyword>
<dbReference type="PROSITE" id="PS00191">
    <property type="entry name" value="CYTOCHROME_B5_1"/>
    <property type="match status" value="1"/>
</dbReference>
<dbReference type="SUPFAM" id="SSF55856">
    <property type="entry name" value="Cytochrome b5-like heme/steroid binding domain"/>
    <property type="match status" value="1"/>
</dbReference>